<feature type="transmembrane region" description="Helical" evidence="1">
    <location>
        <begin position="67"/>
        <end position="87"/>
    </location>
</feature>
<dbReference type="AlphaFoldDB" id="A0ABD0PKM9"/>
<name>A0ABD0PKM9_CIRMR</name>
<dbReference type="Proteomes" id="UP001529510">
    <property type="component" value="Unassembled WGS sequence"/>
</dbReference>
<dbReference type="InterPro" id="IPR017853">
    <property type="entry name" value="GH"/>
</dbReference>
<evidence type="ECO:0000313" key="4">
    <source>
        <dbReference type="Proteomes" id="UP001529510"/>
    </source>
</evidence>
<keyword evidence="1" id="KW-0812">Transmembrane</keyword>
<reference evidence="3 4" key="1">
    <citation type="submission" date="2024-05" db="EMBL/GenBank/DDBJ databases">
        <title>Genome sequencing and assembly of Indian major carp, Cirrhinus mrigala (Hamilton, 1822).</title>
        <authorList>
            <person name="Mohindra V."/>
            <person name="Chowdhury L.M."/>
            <person name="Lal K."/>
            <person name="Jena J.K."/>
        </authorList>
    </citation>
    <scope>NUCLEOTIDE SEQUENCE [LARGE SCALE GENOMIC DNA]</scope>
    <source>
        <strain evidence="3">CM1030</strain>
        <tissue evidence="3">Blood</tissue>
    </source>
</reference>
<feature type="domain" description="Solute carrier family 3 member 2 N-terminal" evidence="2">
    <location>
        <begin position="36"/>
        <end position="106"/>
    </location>
</feature>
<gene>
    <name evidence="3" type="ORF">M9458_029929</name>
</gene>
<organism evidence="3 4">
    <name type="scientific">Cirrhinus mrigala</name>
    <name type="common">Mrigala</name>
    <dbReference type="NCBI Taxonomy" id="683832"/>
    <lineage>
        <taxon>Eukaryota</taxon>
        <taxon>Metazoa</taxon>
        <taxon>Chordata</taxon>
        <taxon>Craniata</taxon>
        <taxon>Vertebrata</taxon>
        <taxon>Euteleostomi</taxon>
        <taxon>Actinopterygii</taxon>
        <taxon>Neopterygii</taxon>
        <taxon>Teleostei</taxon>
        <taxon>Ostariophysi</taxon>
        <taxon>Cypriniformes</taxon>
        <taxon>Cyprinidae</taxon>
        <taxon>Labeoninae</taxon>
        <taxon>Labeonini</taxon>
        <taxon>Cirrhinus</taxon>
    </lineage>
</organism>
<keyword evidence="1" id="KW-1133">Transmembrane helix</keyword>
<dbReference type="InterPro" id="IPR031984">
    <property type="entry name" value="SLC3A2_N"/>
</dbReference>
<evidence type="ECO:0000313" key="3">
    <source>
        <dbReference type="EMBL" id="KAL0173961.1"/>
    </source>
</evidence>
<dbReference type="PANTHER" id="PTHR46673:SF2">
    <property type="entry name" value="4F2 CELL-SURFACE ANTIGEN HEAVY CHAIN-LIKE"/>
    <property type="match status" value="1"/>
</dbReference>
<accession>A0ABD0PKM9</accession>
<keyword evidence="1" id="KW-0472">Membrane</keyword>
<proteinExistence type="predicted"/>
<evidence type="ECO:0000259" key="2">
    <source>
        <dbReference type="Pfam" id="PF16028"/>
    </source>
</evidence>
<dbReference type="Pfam" id="PF16028">
    <property type="entry name" value="SLC3A2_N"/>
    <property type="match status" value="1"/>
</dbReference>
<evidence type="ECO:0000256" key="1">
    <source>
        <dbReference type="SAM" id="Phobius"/>
    </source>
</evidence>
<feature type="non-terminal residue" evidence="3">
    <location>
        <position position="125"/>
    </location>
</feature>
<protein>
    <recommendedName>
        <fullName evidence="2">Solute carrier family 3 member 2 N-terminal domain-containing protein</fullName>
    </recommendedName>
</protein>
<sequence length="125" mass="14249">MTLKVEGDPGYGSVSAGGRFTDLDSSETIPLLIPDIQQRQQVWKPLSKEELLKCAGGPGWKKFRSRLVLCFWFGWLIMLGAAIAIIIQTPRMESPSLHWWQKDVFYRLQPALFMDADSDEFSRIS</sequence>
<dbReference type="EMBL" id="JAMKFB020000015">
    <property type="protein sequence ID" value="KAL0173961.1"/>
    <property type="molecule type" value="Genomic_DNA"/>
</dbReference>
<dbReference type="InterPro" id="IPR042280">
    <property type="entry name" value="SLC3A2"/>
</dbReference>
<dbReference type="SUPFAM" id="SSF51445">
    <property type="entry name" value="(Trans)glycosidases"/>
    <property type="match status" value="1"/>
</dbReference>
<comment type="caution">
    <text evidence="3">The sequence shown here is derived from an EMBL/GenBank/DDBJ whole genome shotgun (WGS) entry which is preliminary data.</text>
</comment>
<dbReference type="PANTHER" id="PTHR46673">
    <property type="entry name" value="4F2 CELL-SURFACE ANTIGEN HEAVY CHAIN"/>
    <property type="match status" value="1"/>
</dbReference>
<keyword evidence="4" id="KW-1185">Reference proteome</keyword>